<evidence type="ECO:0000256" key="2">
    <source>
        <dbReference type="ARBA" id="ARBA00022737"/>
    </source>
</evidence>
<dbReference type="SMART" id="SM00365">
    <property type="entry name" value="LRR_SD22"/>
    <property type="match status" value="2"/>
</dbReference>
<protein>
    <submittedName>
        <fullName evidence="3">Leucine-rich repeat domain-containing protein</fullName>
    </submittedName>
</protein>
<sequence>MSDPKTITQKLEDSLNIKFEEWDRKIKKSGKSYYNGYNHLYLSNLHFEDFSALEPVFDKIHYLTLTECSIASLEDIEKIKLQYLTLRKCSIEATFDPDIPKAKTSHGHFQCLILEEMNLPHPGFFLPVSNHLEYVTFTKCTVNNIQELNLFPALYSLTINDTNFIEAKSDIQYQRNKGKFTFLDFENMKLKNFNLFIPISNGVSNLSLHNCEIESLKSICQFPDLKKLGLHPDIKIHDLIIPDHDIKPFELERCVISRQPPKFGWDPDWTIQNFDTKLLASIAPYIKHLMIEDYNLINTDYLENFSKLNELYFNRCSIDLNDYSSIAPQIQQINFEGTEVRNQKAFRYFTKLENIRFHAEHSGRGDHHINIKKLLPLKRSLKGFDVWDSNDIGMIKNLNEIKHFTALEKIKTSTDCLEIAQDILAINSLKELLLIIEKQKKKKKKKHKIAEPITLDLQELKNIENLWLSTCNNFYFEGLGHLKSLQTLTLSDDGDLENLALLPALEKLIVEGEIINKLPRLEQLKILDLKIEKNCEVPVTLLNKFPNLEKLRVSFYGEQKIDFSGLDKLKVLICECYNFENVIAFENMPNLEELDLSRCEISRISKLDHLINLKTLDLAENYIESLEGLEKLKNLERLNLSYHKISDFSLLNTFPKLREVNVPSSNIKKEDIEKQLDKPEILLWIYSPFRIGLEKSLYISGN</sequence>
<dbReference type="Proteomes" id="UP001430374">
    <property type="component" value="Unassembled WGS sequence"/>
</dbReference>
<dbReference type="InterPro" id="IPR001611">
    <property type="entry name" value="Leu-rich_rpt"/>
</dbReference>
<reference evidence="3" key="1">
    <citation type="submission" date="2021-08" db="EMBL/GenBank/DDBJ databases">
        <title>Complete genome sequence of Chryseobacterium sp strain PS-8.</title>
        <authorList>
            <person name="Das S.K."/>
        </authorList>
    </citation>
    <scope>NUCLEOTIDE SEQUENCE</scope>
    <source>
        <strain evidence="3">PS-8</strain>
    </source>
</reference>
<dbReference type="InterPro" id="IPR032675">
    <property type="entry name" value="LRR_dom_sf"/>
</dbReference>
<dbReference type="EMBL" id="JACSGT010000003">
    <property type="protein sequence ID" value="MCF2221436.1"/>
    <property type="molecule type" value="Genomic_DNA"/>
</dbReference>
<keyword evidence="4" id="KW-1185">Reference proteome</keyword>
<dbReference type="PANTHER" id="PTHR46652:SF3">
    <property type="entry name" value="LEUCINE-RICH REPEAT-CONTAINING PROTEIN 9"/>
    <property type="match status" value="1"/>
</dbReference>
<dbReference type="Pfam" id="PF12799">
    <property type="entry name" value="LRR_4"/>
    <property type="match status" value="1"/>
</dbReference>
<evidence type="ECO:0000313" key="4">
    <source>
        <dbReference type="Proteomes" id="UP001430374"/>
    </source>
</evidence>
<proteinExistence type="predicted"/>
<dbReference type="RefSeq" id="WP_235132726.1">
    <property type="nucleotide sequence ID" value="NZ_JACSGT010000003.1"/>
</dbReference>
<gene>
    <name evidence="3" type="ORF">H9Q08_19410</name>
</gene>
<dbReference type="InterPro" id="IPR025875">
    <property type="entry name" value="Leu-rich_rpt_4"/>
</dbReference>
<comment type="caution">
    <text evidence="3">The sequence shown here is derived from an EMBL/GenBank/DDBJ whole genome shotgun (WGS) entry which is preliminary data.</text>
</comment>
<dbReference type="InterPro" id="IPR050836">
    <property type="entry name" value="SDS22/Internalin_LRR"/>
</dbReference>
<keyword evidence="1" id="KW-0433">Leucine-rich repeat</keyword>
<evidence type="ECO:0000256" key="1">
    <source>
        <dbReference type="ARBA" id="ARBA00022614"/>
    </source>
</evidence>
<keyword evidence="2" id="KW-0677">Repeat</keyword>
<accession>A0ABS9CA44</accession>
<dbReference type="PANTHER" id="PTHR46652">
    <property type="entry name" value="LEUCINE-RICH REPEAT AND IQ DOMAIN-CONTAINING PROTEIN 1-RELATED"/>
    <property type="match status" value="1"/>
</dbReference>
<dbReference type="SUPFAM" id="SSF52058">
    <property type="entry name" value="L domain-like"/>
    <property type="match status" value="2"/>
</dbReference>
<dbReference type="Gene3D" id="3.80.10.10">
    <property type="entry name" value="Ribonuclease Inhibitor"/>
    <property type="match status" value="3"/>
</dbReference>
<organism evidence="3 4">
    <name type="scientific">Chryseobacterium indicum</name>
    <dbReference type="NCBI Taxonomy" id="2766954"/>
    <lineage>
        <taxon>Bacteria</taxon>
        <taxon>Pseudomonadati</taxon>
        <taxon>Bacteroidota</taxon>
        <taxon>Flavobacteriia</taxon>
        <taxon>Flavobacteriales</taxon>
        <taxon>Weeksellaceae</taxon>
        <taxon>Chryseobacterium group</taxon>
        <taxon>Chryseobacterium</taxon>
    </lineage>
</organism>
<dbReference type="PROSITE" id="PS51450">
    <property type="entry name" value="LRR"/>
    <property type="match status" value="3"/>
</dbReference>
<name>A0ABS9CA44_9FLAO</name>
<evidence type="ECO:0000313" key="3">
    <source>
        <dbReference type="EMBL" id="MCF2221436.1"/>
    </source>
</evidence>